<reference evidence="1" key="1">
    <citation type="submission" date="2019-08" db="EMBL/GenBank/DDBJ databases">
        <authorList>
            <person name="Kucharzyk K."/>
            <person name="Murdoch R.W."/>
            <person name="Higgins S."/>
            <person name="Loffler F."/>
        </authorList>
    </citation>
    <scope>NUCLEOTIDE SEQUENCE</scope>
</reference>
<sequence>MELLQPENGVRNQEAVHLCFSQVKIQRPPTVVDGAIRIGILKSRCTIKIGQRIIIFAEMAGNPIHDDADSLFMRFFHEIP</sequence>
<gene>
    <name evidence="1" type="ORF">SDC9_80838</name>
</gene>
<organism evidence="1">
    <name type="scientific">bioreactor metagenome</name>
    <dbReference type="NCBI Taxonomy" id="1076179"/>
    <lineage>
        <taxon>unclassified sequences</taxon>
        <taxon>metagenomes</taxon>
        <taxon>ecological metagenomes</taxon>
    </lineage>
</organism>
<evidence type="ECO:0000313" key="1">
    <source>
        <dbReference type="EMBL" id="MPM34256.1"/>
    </source>
</evidence>
<name>A0A644Z0A4_9ZZZZ</name>
<protein>
    <submittedName>
        <fullName evidence="1">Uncharacterized protein</fullName>
    </submittedName>
</protein>
<accession>A0A644Z0A4</accession>
<dbReference type="EMBL" id="VSSQ01006919">
    <property type="protein sequence ID" value="MPM34256.1"/>
    <property type="molecule type" value="Genomic_DNA"/>
</dbReference>
<comment type="caution">
    <text evidence="1">The sequence shown here is derived from an EMBL/GenBank/DDBJ whole genome shotgun (WGS) entry which is preliminary data.</text>
</comment>
<dbReference type="AlphaFoldDB" id="A0A644Z0A4"/>
<proteinExistence type="predicted"/>